<feature type="domain" description="J" evidence="3">
    <location>
        <begin position="9"/>
        <end position="75"/>
    </location>
</feature>
<name>A0AAN9BPS7_9CAEN</name>
<dbReference type="PROSITE" id="PS00636">
    <property type="entry name" value="DNAJ_1"/>
    <property type="match status" value="1"/>
</dbReference>
<dbReference type="InterPro" id="IPR043183">
    <property type="entry name" value="DNJB2/6-like"/>
</dbReference>
<dbReference type="AlphaFoldDB" id="A0AAN9BPS7"/>
<accession>A0AAN9BPS7</accession>
<organism evidence="4 5">
    <name type="scientific">Littorina saxatilis</name>
    <dbReference type="NCBI Taxonomy" id="31220"/>
    <lineage>
        <taxon>Eukaryota</taxon>
        <taxon>Metazoa</taxon>
        <taxon>Spiralia</taxon>
        <taxon>Lophotrochozoa</taxon>
        <taxon>Mollusca</taxon>
        <taxon>Gastropoda</taxon>
        <taxon>Caenogastropoda</taxon>
        <taxon>Littorinimorpha</taxon>
        <taxon>Littorinoidea</taxon>
        <taxon>Littorinidae</taxon>
        <taxon>Littorina</taxon>
    </lineage>
</organism>
<dbReference type="SUPFAM" id="SSF46565">
    <property type="entry name" value="Chaperone J-domain"/>
    <property type="match status" value="1"/>
</dbReference>
<dbReference type="Gene3D" id="1.10.287.110">
    <property type="entry name" value="DnaJ domain"/>
    <property type="match status" value="1"/>
</dbReference>
<feature type="compositionally biased region" description="Basic residues" evidence="2">
    <location>
        <begin position="164"/>
        <end position="181"/>
    </location>
</feature>
<dbReference type="SMART" id="SM00271">
    <property type="entry name" value="DnaJ"/>
    <property type="match status" value="1"/>
</dbReference>
<dbReference type="PRINTS" id="PR00625">
    <property type="entry name" value="JDOMAIN"/>
</dbReference>
<dbReference type="EMBL" id="JBAMIC010000003">
    <property type="protein sequence ID" value="KAK7108924.1"/>
    <property type="molecule type" value="Genomic_DNA"/>
</dbReference>
<keyword evidence="5" id="KW-1185">Reference proteome</keyword>
<dbReference type="PROSITE" id="PS50076">
    <property type="entry name" value="DNAJ_2"/>
    <property type="match status" value="1"/>
</dbReference>
<dbReference type="Proteomes" id="UP001374579">
    <property type="component" value="Unassembled WGS sequence"/>
</dbReference>
<dbReference type="GO" id="GO:0030544">
    <property type="term" value="F:Hsp70 protein binding"/>
    <property type="evidence" value="ECO:0007669"/>
    <property type="project" value="InterPro"/>
</dbReference>
<evidence type="ECO:0000256" key="1">
    <source>
        <dbReference type="ARBA" id="ARBA00023186"/>
    </source>
</evidence>
<dbReference type="CDD" id="cd06257">
    <property type="entry name" value="DnaJ"/>
    <property type="match status" value="1"/>
</dbReference>
<evidence type="ECO:0000259" key="3">
    <source>
        <dbReference type="PROSITE" id="PS50076"/>
    </source>
</evidence>
<proteinExistence type="predicted"/>
<feature type="compositionally biased region" description="Polar residues" evidence="2">
    <location>
        <begin position="188"/>
        <end position="204"/>
    </location>
</feature>
<dbReference type="InterPro" id="IPR001623">
    <property type="entry name" value="DnaJ_domain"/>
</dbReference>
<dbReference type="GO" id="GO:0005737">
    <property type="term" value="C:cytoplasm"/>
    <property type="evidence" value="ECO:0007669"/>
    <property type="project" value="UniProtKB-ARBA"/>
</dbReference>
<protein>
    <recommendedName>
        <fullName evidence="3">J domain-containing protein</fullName>
    </recommendedName>
</protein>
<dbReference type="PANTHER" id="PTHR45168:SF3">
    <property type="entry name" value="DNAJ HEAT SHOCK PROTEIN FAMILY (HSP40) MEMBER B2"/>
    <property type="match status" value="1"/>
</dbReference>
<dbReference type="FunFam" id="1.10.287.110:FF:000021">
    <property type="entry name" value="DnaJ (Hsp40) homolog, subfamily B, member 2"/>
    <property type="match status" value="1"/>
</dbReference>
<evidence type="ECO:0000313" key="4">
    <source>
        <dbReference type="EMBL" id="KAK7108924.1"/>
    </source>
</evidence>
<feature type="region of interest" description="Disordered" evidence="2">
    <location>
        <begin position="164"/>
        <end position="206"/>
    </location>
</feature>
<dbReference type="Pfam" id="PF00226">
    <property type="entry name" value="DnaJ"/>
    <property type="match status" value="1"/>
</dbReference>
<dbReference type="GO" id="GO:0051082">
    <property type="term" value="F:unfolded protein binding"/>
    <property type="evidence" value="ECO:0007669"/>
    <property type="project" value="InterPro"/>
</dbReference>
<evidence type="ECO:0000256" key="2">
    <source>
        <dbReference type="SAM" id="MobiDB-lite"/>
    </source>
</evidence>
<sequence length="311" mass="34814">MPASKGGICYYIVLGVEKSSTDREIKKAYRRLALKWHPDKNPNNKDEAEKKFKEISEAYDVLSDKKKREVYDRYGKEGVHPDNFQDDDFAHSAGHHHFHFQFRTPEEIFRDFFGTDDPFSRIFGGGFQSGNMFEQSFTGFPSANDGFFSSSFFSNDPFASSGFWHHHHPRGQHQPQRRRRADRGEGVSATQQQRAYSSHPSLSGQRVAHNNLLPSSRLFGPSLDSFFFFPPSSAGFSQFSSTSFGGPTGGGNFRSTSTSTKYVNGKKVITKKVVENGQETVLVEEDGVLKSRCINGVQQAVDGGSKPSIRA</sequence>
<dbReference type="InterPro" id="IPR018253">
    <property type="entry name" value="DnaJ_domain_CS"/>
</dbReference>
<reference evidence="4 5" key="1">
    <citation type="submission" date="2024-02" db="EMBL/GenBank/DDBJ databases">
        <title>Chromosome-scale genome assembly of the rough periwinkle Littorina saxatilis.</title>
        <authorList>
            <person name="De Jode A."/>
            <person name="Faria R."/>
            <person name="Formenti G."/>
            <person name="Sims Y."/>
            <person name="Smith T.P."/>
            <person name="Tracey A."/>
            <person name="Wood J.M.D."/>
            <person name="Zagrodzka Z.B."/>
            <person name="Johannesson K."/>
            <person name="Butlin R.K."/>
            <person name="Leder E.H."/>
        </authorList>
    </citation>
    <scope>NUCLEOTIDE SEQUENCE [LARGE SCALE GENOMIC DNA]</scope>
    <source>
        <strain evidence="4">Snail1</strain>
        <tissue evidence="4">Muscle</tissue>
    </source>
</reference>
<dbReference type="InterPro" id="IPR036869">
    <property type="entry name" value="J_dom_sf"/>
</dbReference>
<dbReference type="PANTHER" id="PTHR45168">
    <property type="entry name" value="DNAJ HOMOLOG SUBFAMILY B MEMBER 2"/>
    <property type="match status" value="1"/>
</dbReference>
<keyword evidence="1" id="KW-0143">Chaperone</keyword>
<evidence type="ECO:0000313" key="5">
    <source>
        <dbReference type="Proteomes" id="UP001374579"/>
    </source>
</evidence>
<comment type="caution">
    <text evidence="4">The sequence shown here is derived from an EMBL/GenBank/DDBJ whole genome shotgun (WGS) entry which is preliminary data.</text>
</comment>
<gene>
    <name evidence="4" type="ORF">V1264_013062</name>
</gene>